<comment type="caution">
    <text evidence="9">The sequence shown here is derived from an EMBL/GenBank/DDBJ whole genome shotgun (WGS) entry which is preliminary data.</text>
</comment>
<evidence type="ECO:0000259" key="8">
    <source>
        <dbReference type="Pfam" id="PF25766"/>
    </source>
</evidence>
<keyword evidence="4" id="KW-0539">Nucleus</keyword>
<feature type="compositionally biased region" description="Low complexity" evidence="5">
    <location>
        <begin position="302"/>
        <end position="323"/>
    </location>
</feature>
<keyword evidence="3" id="KW-0804">Transcription</keyword>
<evidence type="ECO:0000259" key="7">
    <source>
        <dbReference type="Pfam" id="PF08621"/>
    </source>
</evidence>
<feature type="compositionally biased region" description="Low complexity" evidence="5">
    <location>
        <begin position="16"/>
        <end position="30"/>
    </location>
</feature>
<comment type="subcellular location">
    <subcellularLocation>
        <location evidence="1">Nucleus</location>
    </subcellularLocation>
</comment>
<feature type="region of interest" description="Disordered" evidence="5">
    <location>
        <begin position="404"/>
        <end position="425"/>
    </location>
</feature>
<reference evidence="9 10" key="1">
    <citation type="submission" date="2024-01" db="EMBL/GenBank/DDBJ databases">
        <title>A draft genome for the cacao thread blight pathogen Marasmiellus scandens.</title>
        <authorList>
            <person name="Baruah I.K."/>
            <person name="Leung J."/>
            <person name="Bukari Y."/>
            <person name="Amoako-Attah I."/>
            <person name="Meinhardt L.W."/>
            <person name="Bailey B.A."/>
            <person name="Cohen S.P."/>
        </authorList>
    </citation>
    <scope>NUCLEOTIDE SEQUENCE [LARGE SCALE GENOMIC DNA]</scope>
    <source>
        <strain evidence="9 10">GH-19</strain>
    </source>
</reference>
<feature type="region of interest" description="Disordered" evidence="5">
    <location>
        <begin position="1"/>
        <end position="130"/>
    </location>
</feature>
<feature type="domain" description="RPAP1/MINIYO-like TPR repeats" evidence="8">
    <location>
        <begin position="1324"/>
        <end position="1435"/>
    </location>
</feature>
<dbReference type="Proteomes" id="UP001498398">
    <property type="component" value="Unassembled WGS sequence"/>
</dbReference>
<dbReference type="Pfam" id="PF08621">
    <property type="entry name" value="RPAP1_N"/>
    <property type="match status" value="1"/>
</dbReference>
<dbReference type="InterPro" id="IPR013930">
    <property type="entry name" value="RPAP1_N"/>
</dbReference>
<evidence type="ECO:0000256" key="1">
    <source>
        <dbReference type="ARBA" id="ARBA00004123"/>
    </source>
</evidence>
<feature type="region of interest" description="Disordered" evidence="5">
    <location>
        <begin position="223"/>
        <end position="245"/>
    </location>
</feature>
<feature type="compositionally biased region" description="Basic and acidic residues" evidence="5">
    <location>
        <begin position="54"/>
        <end position="70"/>
    </location>
</feature>
<feature type="compositionally biased region" description="Basic and acidic residues" evidence="5">
    <location>
        <begin position="88"/>
        <end position="97"/>
    </location>
</feature>
<comment type="similarity">
    <text evidence="2">Belongs to the RPAP1 family.</text>
</comment>
<dbReference type="PANTHER" id="PTHR21483:SF18">
    <property type="entry name" value="RNA POLYMERASE II-ASSOCIATED PROTEIN 1"/>
    <property type="match status" value="1"/>
</dbReference>
<dbReference type="InterPro" id="IPR039913">
    <property type="entry name" value="RPAP1/Rba50"/>
</dbReference>
<evidence type="ECO:0000256" key="2">
    <source>
        <dbReference type="ARBA" id="ARBA00009953"/>
    </source>
</evidence>
<feature type="domain" description="RPAP1 N-terminal" evidence="7">
    <location>
        <begin position="105"/>
        <end position="149"/>
    </location>
</feature>
<evidence type="ECO:0000259" key="6">
    <source>
        <dbReference type="Pfam" id="PF08620"/>
    </source>
</evidence>
<gene>
    <name evidence="9" type="ORF">VKT23_012805</name>
</gene>
<feature type="region of interest" description="Disordered" evidence="5">
    <location>
        <begin position="269"/>
        <end position="323"/>
    </location>
</feature>
<evidence type="ECO:0000256" key="3">
    <source>
        <dbReference type="ARBA" id="ARBA00023163"/>
    </source>
</evidence>
<evidence type="ECO:0000256" key="4">
    <source>
        <dbReference type="ARBA" id="ARBA00023242"/>
    </source>
</evidence>
<protein>
    <recommendedName>
        <fullName evidence="11">RNA polymerase II-associated protein 1 C-terminal domain-containing protein</fullName>
    </recommendedName>
</protein>
<organism evidence="9 10">
    <name type="scientific">Marasmiellus scandens</name>
    <dbReference type="NCBI Taxonomy" id="2682957"/>
    <lineage>
        <taxon>Eukaryota</taxon>
        <taxon>Fungi</taxon>
        <taxon>Dikarya</taxon>
        <taxon>Basidiomycota</taxon>
        <taxon>Agaricomycotina</taxon>
        <taxon>Agaricomycetes</taxon>
        <taxon>Agaricomycetidae</taxon>
        <taxon>Agaricales</taxon>
        <taxon>Marasmiineae</taxon>
        <taxon>Omphalotaceae</taxon>
        <taxon>Marasmiellus</taxon>
    </lineage>
</organism>
<dbReference type="EMBL" id="JBANRG010000032">
    <property type="protein sequence ID" value="KAK7451129.1"/>
    <property type="molecule type" value="Genomic_DNA"/>
</dbReference>
<proteinExistence type="inferred from homology"/>
<dbReference type="InterPro" id="IPR057989">
    <property type="entry name" value="TPR_RPAP1/MINIYO-like"/>
</dbReference>
<evidence type="ECO:0000313" key="10">
    <source>
        <dbReference type="Proteomes" id="UP001498398"/>
    </source>
</evidence>
<name>A0ABR1J583_9AGAR</name>
<feature type="domain" description="RPAP1 C-terminal" evidence="6">
    <location>
        <begin position="327"/>
        <end position="391"/>
    </location>
</feature>
<feature type="compositionally biased region" description="Low complexity" evidence="5">
    <location>
        <begin position="194"/>
        <end position="209"/>
    </location>
</feature>
<dbReference type="Pfam" id="PF08620">
    <property type="entry name" value="RPAP1_C"/>
    <property type="match status" value="1"/>
</dbReference>
<evidence type="ECO:0000256" key="5">
    <source>
        <dbReference type="SAM" id="MobiDB-lite"/>
    </source>
</evidence>
<dbReference type="PANTHER" id="PTHR21483">
    <property type="entry name" value="RNA POLYMERASE II-ASSOCIATED PROTEIN 1"/>
    <property type="match status" value="1"/>
</dbReference>
<evidence type="ECO:0000313" key="9">
    <source>
        <dbReference type="EMBL" id="KAK7451129.1"/>
    </source>
</evidence>
<sequence length="1522" mass="167906">MNSNNLIGSVFERKPTGTPSAPSSASKPTSMLGKHGFPIAQHRSIVKSAGITKGNERKSAFQKAREESRRNASARLGEPLKIGTQTRLELEPEELPHKSPSWRTQISSENQERVSSMSAEEREREKQEIIERFGKDVGDILRRAREKREKEEREEEMRKSRKESEGMQAVELTNEEEDTAPATPLKSKPSLHIAATTPSTRTSSPTPSARKLRFAELKPSNVHVYESAPPSPRKKALALPPPEEGEGGNAVIKLGDLGAPKVKMVQAEAKEEEPEEGTPEYIQKKFFPSQPRPRDVPELAWTSSSPSPIPTIKDTSPQSTLPSSLSQLRFSLTGHPISPSLSLELPTHLGLHHHSEGIHAGYTLDDVFLLSRSTVRMQRAGMLSVLRGVVQVIRGDVVKGNSASLTLKSKPKPNGKNDSTNKIDSDIGYESDPDLVFLLKTLRSPAVAKEILKRVLFTGLEAMVEKGVVGVRGVELVWEVLCGSEEEKEKEEDWEEFVSDLGGSSFESEAMEEKTEQLRTSLISSLPLSQILPQFVNVLSEPPDRAVDDALPKTATQEQASSSTPTLTQTYILSILLILISFPSSSNISANQVAEEVCKTKGLVKTVFGVFVVSSFVSPLDYRYGNSTLPPTTSAPPHSSPDPKALSLLISLAQASRENARILVEESGVPDLLLRFVFGIAGSLIMTANSESREESEGVERPDQREDQLQAQEIQILGQILHFYATLSKYGMYTHIAADAKEVWWKLGKWGEDFVRSLTFSSSKSRSRYQWILLKSFSSLIETWLVASTDPHQTTPPHALVWSVVESLGWGEWVLGIVQVFVSQWTLFCEEKEDSNSDPAALDVFGALLRALAAWIEGARVNGVRGGKDVRKRVGESASLMLPVAEALLKRINKKLEVEAEGDKTMKRRERSRLLRVAKTSWILGSVIRVLVGVGVDIDVGAKDNILTSLTSGLLNRVVCGVVELLAAGFASSSTSLALAARPMSCFLVWYLRSLEDVLRATTGTLEKTETGVEYAATATFDPLVSSSTWLSHAFSILPVLQPGDEDAALDTLKAIFLRSGSAQGIDLEVIRPFYEYEILGGKTASSTIKRGDTGSEVPERDEGEIAAEEGDLIHVSISPLSPTPKSISSSSTQRVLVAIKAGDLTPSSSEQPIDTNSASGMGHNMKRKEWGPTGLPLGASWIFRPVDHLLRSGNRNSVFKNLGRLSKSGLIPKGWNPGEVEIVRAVLVVGVSVIDSQMNTSKGVSMSMEEAVFGCMKVFMLEHEQEMENPQEEMGEEVFRDTMVEKLMGELVRPFTAGEKFKLKSLYSMSATLEETSLPFLGPSNTPFYQFYTDLVGLYDAISFSHPLFGKILLPPTSMKYAIDYRRLLWCDYPHIIRNLRVPIEQAIVGNTVEEWLWPLENDTRMLGAYIGVLIRYGVAVDGFLRWIAVHHVAGNIWEDVGPEEFNENRKDRARKLLKTIVQQGTRDIVTEVLRYRQKDGILMPPACFATDTGEWKENRKAFLNELVITDTSELAKLLDG</sequence>
<feature type="compositionally biased region" description="Basic and acidic residues" evidence="5">
    <location>
        <begin position="119"/>
        <end position="130"/>
    </location>
</feature>
<keyword evidence="10" id="KW-1185">Reference proteome</keyword>
<evidence type="ECO:0008006" key="11">
    <source>
        <dbReference type="Google" id="ProtNLM"/>
    </source>
</evidence>
<feature type="compositionally biased region" description="Basic and acidic residues" evidence="5">
    <location>
        <begin position="142"/>
        <end position="165"/>
    </location>
</feature>
<feature type="compositionally biased region" description="Polar residues" evidence="5">
    <location>
        <begin position="101"/>
        <end position="118"/>
    </location>
</feature>
<dbReference type="InterPro" id="IPR013929">
    <property type="entry name" value="RPAP1_C"/>
</dbReference>
<dbReference type="Pfam" id="PF25766">
    <property type="entry name" value="TPR_RPAP1"/>
    <property type="match status" value="1"/>
</dbReference>
<feature type="region of interest" description="Disordered" evidence="5">
    <location>
        <begin position="142"/>
        <end position="209"/>
    </location>
</feature>
<accession>A0ABR1J583</accession>